<evidence type="ECO:0000313" key="2">
    <source>
        <dbReference type="Proteomes" id="UP000024404"/>
    </source>
</evidence>
<accession>A0A8R1TY64</accession>
<name>A0A8R1TY64_ONCVO</name>
<reference evidence="1" key="2">
    <citation type="submission" date="2022-06" db="UniProtKB">
        <authorList>
            <consortium name="EnsemblMetazoa"/>
        </authorList>
    </citation>
    <scope>IDENTIFICATION</scope>
</reference>
<dbReference type="EnsemblMetazoa" id="OVOC7861.1">
    <property type="protein sequence ID" value="OVOC7861.1"/>
    <property type="gene ID" value="WBGene00244670"/>
</dbReference>
<dbReference type="Proteomes" id="UP000024404">
    <property type="component" value="Unassembled WGS sequence"/>
</dbReference>
<sequence>MNIVNEIDSDTVMMSNYINRMCEKASETENLKQF</sequence>
<evidence type="ECO:0000313" key="1">
    <source>
        <dbReference type="EnsemblMetazoa" id="OVOC7861.1"/>
    </source>
</evidence>
<dbReference type="AlphaFoldDB" id="A0A8R1TY64"/>
<reference evidence="2" key="1">
    <citation type="submission" date="2013-10" db="EMBL/GenBank/DDBJ databases">
        <title>Genome sequencing of Onchocerca volvulus.</title>
        <authorList>
            <person name="Cotton J."/>
            <person name="Tsai J."/>
            <person name="Stanley E."/>
            <person name="Tracey A."/>
            <person name="Holroyd N."/>
            <person name="Lustigman S."/>
            <person name="Berriman M."/>
        </authorList>
    </citation>
    <scope>NUCLEOTIDE SEQUENCE</scope>
</reference>
<dbReference type="EMBL" id="CMVM020000234">
    <property type="status" value="NOT_ANNOTATED_CDS"/>
    <property type="molecule type" value="Genomic_DNA"/>
</dbReference>
<protein>
    <submittedName>
        <fullName evidence="1">Uncharacterized protein</fullName>
    </submittedName>
</protein>
<proteinExistence type="predicted"/>
<keyword evidence="2" id="KW-1185">Reference proteome</keyword>
<organism evidence="1 2">
    <name type="scientific">Onchocerca volvulus</name>
    <dbReference type="NCBI Taxonomy" id="6282"/>
    <lineage>
        <taxon>Eukaryota</taxon>
        <taxon>Metazoa</taxon>
        <taxon>Ecdysozoa</taxon>
        <taxon>Nematoda</taxon>
        <taxon>Chromadorea</taxon>
        <taxon>Rhabditida</taxon>
        <taxon>Spirurina</taxon>
        <taxon>Spiruromorpha</taxon>
        <taxon>Filarioidea</taxon>
        <taxon>Onchocercidae</taxon>
        <taxon>Onchocerca</taxon>
    </lineage>
</organism>